<dbReference type="STRING" id="43265.A0A545VHG3"/>
<keyword evidence="3" id="KW-1185">Reference proteome</keyword>
<evidence type="ECO:0000256" key="1">
    <source>
        <dbReference type="PROSITE-ProRule" id="PRU00023"/>
    </source>
</evidence>
<dbReference type="PROSITE" id="PS50088">
    <property type="entry name" value="ANK_REPEAT"/>
    <property type="match status" value="3"/>
</dbReference>
<dbReference type="PANTHER" id="PTHR24118">
    <property type="entry name" value="POTE ANKYRIN DOMAIN"/>
    <property type="match status" value="1"/>
</dbReference>
<dbReference type="PROSITE" id="PS50297">
    <property type="entry name" value="ANK_REP_REGION"/>
    <property type="match status" value="3"/>
</dbReference>
<dbReference type="Pfam" id="PF12796">
    <property type="entry name" value="Ank_2"/>
    <property type="match status" value="2"/>
</dbReference>
<feature type="repeat" description="ANK" evidence="1">
    <location>
        <begin position="225"/>
        <end position="247"/>
    </location>
</feature>
<dbReference type="OrthoDB" id="21416at2759"/>
<dbReference type="PANTHER" id="PTHR24118:SF99">
    <property type="entry name" value="POTE ANKYRIN DOMAIN FAMILY MEMBER 3C-RELATED"/>
    <property type="match status" value="1"/>
</dbReference>
<dbReference type="Proteomes" id="UP000315783">
    <property type="component" value="Unassembled WGS sequence"/>
</dbReference>
<evidence type="ECO:0000313" key="3">
    <source>
        <dbReference type="Proteomes" id="UP000315783"/>
    </source>
</evidence>
<dbReference type="AlphaFoldDB" id="A0A545VHG3"/>
<dbReference type="PRINTS" id="PR01415">
    <property type="entry name" value="ANKYRIN"/>
</dbReference>
<feature type="repeat" description="ANK" evidence="1">
    <location>
        <begin position="638"/>
        <end position="680"/>
    </location>
</feature>
<dbReference type="Gene3D" id="1.25.40.20">
    <property type="entry name" value="Ankyrin repeat-containing domain"/>
    <property type="match status" value="8"/>
</dbReference>
<gene>
    <name evidence="2" type="ORF">IF1G_01093</name>
</gene>
<sequence length="1179" mass="129411">MGGNLHGGREIVDCLVKAGADINTVDSNGRTVLFDVAGLPSRINQERVSTLKYLLGAGASKESRDFQGRTISHEIVKGLLSHNDIDTMVQGLDVLDSLGLFDLEAVDNAGNSLLHELCSCVQYARNGRNVDVQLVRLLTGAGLDMSRKNYAGQTPLHLLCARPCKSGSSWFAFDQPIAYAIHKCENIDERDSIGNTALHIASVYEESWCKLLLDAGADPTVLNYDGLTPLHLAARAKQSNIIGMLLKAVHDRLRDTPSEENDLLNATVVKYRYNVYDEPFKVTALFYACMSGRPESVKLLLDAGADPNIGNLFVACATMEQENRLWTEEEHAPRTAIAALRPFDTTRPPRPALEHLSDILHPFASTRLDEILEMLVSAGIELSLLYCAPSMGCGNPFLKAADLHSSYALKCLSAIRKKHSGKVEDKSESVPSQVPQQGLYLFDDKMAACSDDASKSMMRQSGWLQPEGVDFEIFRAAIVRRQYHLITQMVELGCRFLLPGIRHLEYLISHGFASLFDKIAEAETQARLADGEWSAFGDPTKPGLHFREETKQNERAQFDTYEEEARNKMLEYSLKRALPNMDIVQLLVDKYAVNINGVSRDNNTALHIIARGHHWWQGAQALPFFLKSGADIECRNSIGQTPLHLALDKKYLPLGYLGPFHKDVAEVLVHAGADINAVDSQGRSCLDLAGYSTELVDLLISNGAVVRSSSIFAALEADNATALKKLLQAGVGANGRMPYVEDHLREEDRPDRCYLGDDCMTFDLARIPRHEMVPLYYVASKPTFPEDPDTRGCFRTLLKHGADIYATFHVLPTRREVARAYGGDFNKLLGIIEANDGEAGRRSVLHELVRLGKLSKCVIDAVDIDAGCLDSKGCTLLHAVCDSWGGPDGVINTTSDNDDDDAEDADENITAFKQLLAIGCDIQARDNNGQSIVHHMIYSGWKHPFQLGRLKKSLEEISLIAPNLLSAPNASGNTPLHYSTLLATPTRKIITVDCRVYEPIQAQQGLMVELTRLLLRHGASPAGANQDGNSVLHFMARNLDRKDVAAQFAELVRDHGLDVNARNALGETPLMLLANRTAVLLRSCTGGNSGLDYSLYLDSEAAAERVAMLAALGADFQVTDEHGNGLLHLAATDGVQLFKAVMDRGALDPTMENHAHQTAIDVAAAYNNNEILALFEKKT</sequence>
<keyword evidence="1" id="KW-0040">ANK repeat</keyword>
<organism evidence="2 3">
    <name type="scientific">Cordyceps javanica</name>
    <dbReference type="NCBI Taxonomy" id="43265"/>
    <lineage>
        <taxon>Eukaryota</taxon>
        <taxon>Fungi</taxon>
        <taxon>Dikarya</taxon>
        <taxon>Ascomycota</taxon>
        <taxon>Pezizomycotina</taxon>
        <taxon>Sordariomycetes</taxon>
        <taxon>Hypocreomycetidae</taxon>
        <taxon>Hypocreales</taxon>
        <taxon>Cordycipitaceae</taxon>
        <taxon>Cordyceps</taxon>
    </lineage>
</organism>
<accession>A0A545VHG3</accession>
<proteinExistence type="predicted"/>
<dbReference type="InterPro" id="IPR036770">
    <property type="entry name" value="Ankyrin_rpt-contain_sf"/>
</dbReference>
<dbReference type="Pfam" id="PF00023">
    <property type="entry name" value="Ank"/>
    <property type="match status" value="1"/>
</dbReference>
<protein>
    <submittedName>
        <fullName evidence="2">Ankyrin 2,3/unc44</fullName>
    </submittedName>
</protein>
<name>A0A545VHG3_9HYPO</name>
<dbReference type="SUPFAM" id="SSF48403">
    <property type="entry name" value="Ankyrin repeat"/>
    <property type="match status" value="4"/>
</dbReference>
<dbReference type="EMBL" id="SPUK01000001">
    <property type="protein sequence ID" value="TQW01162.1"/>
    <property type="molecule type" value="Genomic_DNA"/>
</dbReference>
<dbReference type="InterPro" id="IPR002110">
    <property type="entry name" value="Ankyrin_rpt"/>
</dbReference>
<dbReference type="SMART" id="SM00248">
    <property type="entry name" value="ANK"/>
    <property type="match status" value="15"/>
</dbReference>
<evidence type="ECO:0000313" key="2">
    <source>
        <dbReference type="EMBL" id="TQW01162.1"/>
    </source>
</evidence>
<comment type="caution">
    <text evidence="2">The sequence shown here is derived from an EMBL/GenBank/DDBJ whole genome shotgun (WGS) entry which is preliminary data.</text>
</comment>
<feature type="repeat" description="ANK" evidence="1">
    <location>
        <begin position="280"/>
        <end position="312"/>
    </location>
</feature>
<reference evidence="2 3" key="1">
    <citation type="journal article" date="2019" name="Appl. Microbiol. Biotechnol.">
        <title>Genome sequence of Isaria javanica and comparative genome analysis insights into family S53 peptidase evolution in fungal entomopathogens.</title>
        <authorList>
            <person name="Lin R."/>
            <person name="Zhang X."/>
            <person name="Xin B."/>
            <person name="Zou M."/>
            <person name="Gao Y."/>
            <person name="Qin F."/>
            <person name="Hu Q."/>
            <person name="Xie B."/>
            <person name="Cheng X."/>
        </authorList>
    </citation>
    <scope>NUCLEOTIDE SEQUENCE [LARGE SCALE GENOMIC DNA]</scope>
    <source>
        <strain evidence="2 3">IJ1G</strain>
    </source>
</reference>